<dbReference type="STRING" id="2340.JV46_19800"/>
<dbReference type="InterPro" id="IPR010994">
    <property type="entry name" value="RuvA_2-like"/>
</dbReference>
<protein>
    <submittedName>
        <fullName evidence="4 5">DNA-binding protein</fullName>
    </submittedName>
</protein>
<dbReference type="AlphaFoldDB" id="A0A0B0HEJ5"/>
<dbReference type="PANTHER" id="PTHR11276">
    <property type="entry name" value="DNA POLYMERASE TYPE-X FAMILY MEMBER"/>
    <property type="match status" value="1"/>
</dbReference>
<dbReference type="InterPro" id="IPR003583">
    <property type="entry name" value="Hlx-hairpin-Hlx_DNA-bd_motif"/>
</dbReference>
<dbReference type="Pfam" id="PF14520">
    <property type="entry name" value="HHH_5"/>
    <property type="match status" value="1"/>
</dbReference>
<dbReference type="Proteomes" id="UP000190962">
    <property type="component" value="Unassembled WGS sequence"/>
</dbReference>
<dbReference type="PATRIC" id="fig|2340.3.peg.359"/>
<dbReference type="GO" id="GO:0006281">
    <property type="term" value="P:DNA repair"/>
    <property type="evidence" value="ECO:0007669"/>
    <property type="project" value="InterPro"/>
</dbReference>
<evidence type="ECO:0000259" key="3">
    <source>
        <dbReference type="SMART" id="SM00278"/>
    </source>
</evidence>
<dbReference type="GO" id="GO:0003887">
    <property type="term" value="F:DNA-directed DNA polymerase activity"/>
    <property type="evidence" value="ECO:0007669"/>
    <property type="project" value="InterPro"/>
</dbReference>
<dbReference type="EMBL" id="MPNX01000014">
    <property type="protein sequence ID" value="OOY34547.1"/>
    <property type="molecule type" value="Genomic_DNA"/>
</dbReference>
<proteinExistence type="predicted"/>
<evidence type="ECO:0000256" key="2">
    <source>
        <dbReference type="ARBA" id="ARBA00022705"/>
    </source>
</evidence>
<accession>A0A0B0HEJ5</accession>
<dbReference type="EMBL" id="JRAA01000001">
    <property type="protein sequence ID" value="KHF25846.1"/>
    <property type="molecule type" value="Genomic_DNA"/>
</dbReference>
<keyword evidence="1" id="KW-0237">DNA synthesis</keyword>
<feature type="domain" description="Helix-hairpin-helix DNA-binding motif class 1" evidence="3">
    <location>
        <begin position="132"/>
        <end position="151"/>
    </location>
</feature>
<comment type="caution">
    <text evidence="4">The sequence shown here is derived from an EMBL/GenBank/DDBJ whole genome shotgun (WGS) entry which is preliminary data.</text>
</comment>
<reference evidence="5 7" key="2">
    <citation type="submission" date="2016-11" db="EMBL/GenBank/DDBJ databases">
        <title>Mixed transmission modes and dynamic genome evolution in an obligate animal-bacterial symbiosis.</title>
        <authorList>
            <person name="Russell S.L."/>
            <person name="Corbett-Detig R.B."/>
            <person name="Cavanaugh C.M."/>
        </authorList>
    </citation>
    <scope>NUCLEOTIDE SEQUENCE [LARGE SCALE GENOMIC DNA]</scope>
    <source>
        <strain evidence="5">MA-KB16</strain>
    </source>
</reference>
<feature type="domain" description="Helix-hairpin-helix DNA-binding motif class 1" evidence="3">
    <location>
        <begin position="58"/>
        <end position="77"/>
    </location>
</feature>
<sequence length="285" mass="32037">MLDNSINHDVATKLREVADILEQQGANPFRIRAYRRAAETVTHLEADLPDLLEQGGIDALIELPNIGRGIATAIAEILATGRWAQLERLRGSLDPVKRLQSVAGIGPKLAQRIHDELHIDTLEGLELAAHDGRLEELEGVGVRRATSISATVENMLDRVRSSRHNQDENGPSVEMLLDVDREYREKSSAGELPTIAPRRFNPNGEAWLPILHTERNDWHFTALFSNTARAHELGHTHDWVVIYHYNDHQEEGQHTVVTETHGAMIGQRVVRGLEIECRALWENNN</sequence>
<keyword evidence="4" id="KW-0238">DNA-binding</keyword>
<name>A0A0B0HEJ5_SOVGS</name>
<dbReference type="RefSeq" id="WP_043115533.1">
    <property type="nucleotide sequence ID" value="NZ_JRAA01000001.1"/>
</dbReference>
<dbReference type="Gene3D" id="1.10.150.110">
    <property type="entry name" value="DNA polymerase beta, N-terminal domain-like"/>
    <property type="match status" value="1"/>
</dbReference>
<gene>
    <name evidence="5" type="ORF">BOV88_09590</name>
    <name evidence="4" type="ORF">JV46_19800</name>
</gene>
<dbReference type="Gene3D" id="1.10.150.20">
    <property type="entry name" value="5' to 3' exonuclease, C-terminal subdomain"/>
    <property type="match status" value="1"/>
</dbReference>
<dbReference type="InterPro" id="IPR027421">
    <property type="entry name" value="DNA_pol_lamdba_lyase_dom_sf"/>
</dbReference>
<dbReference type="SUPFAM" id="SSF47802">
    <property type="entry name" value="DNA polymerase beta, N-terminal domain-like"/>
    <property type="match status" value="1"/>
</dbReference>
<dbReference type="SMART" id="SM00278">
    <property type="entry name" value="HhH1"/>
    <property type="match status" value="3"/>
</dbReference>
<evidence type="ECO:0000256" key="1">
    <source>
        <dbReference type="ARBA" id="ARBA00022634"/>
    </source>
</evidence>
<dbReference type="OrthoDB" id="9808747at2"/>
<dbReference type="SUPFAM" id="SSF47781">
    <property type="entry name" value="RuvA domain 2-like"/>
    <property type="match status" value="1"/>
</dbReference>
<reference evidence="4 6" key="1">
    <citation type="journal article" date="2014" name="BMC Genomics">
        <title>The genome of the intracellular bacterium of the coastal bivalve, Solemya velum: a blueprint for thriving in and out of symbiosis.</title>
        <authorList>
            <person name="Dmytrenko O."/>
            <person name="Russell S.L."/>
            <person name="Loo W.T."/>
            <person name="Fontanez K.M."/>
            <person name="Liao L."/>
            <person name="Roeselers G."/>
            <person name="Sharma R."/>
            <person name="Stewart F.J."/>
            <person name="Newton I.L."/>
            <person name="Woyke T."/>
            <person name="Wu D."/>
            <person name="Lang J.M."/>
            <person name="Eisen J.A."/>
            <person name="Cavanaugh C.M."/>
        </authorList>
    </citation>
    <scope>NUCLEOTIDE SEQUENCE [LARGE SCALE GENOMIC DNA]</scope>
    <source>
        <strain evidence="4 6">WH</strain>
    </source>
</reference>
<dbReference type="GO" id="GO:0003677">
    <property type="term" value="F:DNA binding"/>
    <property type="evidence" value="ECO:0007669"/>
    <property type="project" value="UniProtKB-KW"/>
</dbReference>
<keyword evidence="6" id="KW-1185">Reference proteome</keyword>
<dbReference type="PANTHER" id="PTHR11276:SF28">
    <property type="entry name" value="DNA POLYMERASE LAMBDA"/>
    <property type="match status" value="1"/>
</dbReference>
<dbReference type="Proteomes" id="UP000030856">
    <property type="component" value="Unassembled WGS sequence"/>
</dbReference>
<feature type="domain" description="Helix-hairpin-helix DNA-binding motif class 1" evidence="3">
    <location>
        <begin position="97"/>
        <end position="116"/>
    </location>
</feature>
<evidence type="ECO:0000313" key="5">
    <source>
        <dbReference type="EMBL" id="OOY34547.1"/>
    </source>
</evidence>
<dbReference type="InterPro" id="IPR022312">
    <property type="entry name" value="DNA_pol_X"/>
</dbReference>
<keyword evidence="2" id="KW-0235">DNA replication</keyword>
<evidence type="ECO:0000313" key="6">
    <source>
        <dbReference type="Proteomes" id="UP000030856"/>
    </source>
</evidence>
<evidence type="ECO:0000313" key="4">
    <source>
        <dbReference type="EMBL" id="KHF25846.1"/>
    </source>
</evidence>
<evidence type="ECO:0000313" key="7">
    <source>
        <dbReference type="Proteomes" id="UP000190962"/>
    </source>
</evidence>
<dbReference type="InterPro" id="IPR010996">
    <property type="entry name" value="HHH_MUS81"/>
</dbReference>
<dbReference type="eggNOG" id="COG1796">
    <property type="taxonomic scope" value="Bacteria"/>
</dbReference>
<dbReference type="Pfam" id="PF14716">
    <property type="entry name" value="HHH_8"/>
    <property type="match status" value="1"/>
</dbReference>
<organism evidence="4 6">
    <name type="scientific">Solemya velum gill symbiont</name>
    <dbReference type="NCBI Taxonomy" id="2340"/>
    <lineage>
        <taxon>Bacteria</taxon>
        <taxon>Pseudomonadati</taxon>
        <taxon>Pseudomonadota</taxon>
        <taxon>Gammaproteobacteria</taxon>
        <taxon>sulfur-oxidizing symbionts</taxon>
    </lineage>
</organism>